<keyword evidence="2" id="KW-0472">Membrane</keyword>
<dbReference type="RefSeq" id="WP_242007140.1">
    <property type="nucleotide sequence ID" value="NZ_JAPIUX010000001.1"/>
</dbReference>
<gene>
    <name evidence="3" type="ORF">OQ252_01440</name>
</gene>
<feature type="region of interest" description="Disordered" evidence="1">
    <location>
        <begin position="808"/>
        <end position="835"/>
    </location>
</feature>
<dbReference type="PANTHER" id="PTHR30441:SF8">
    <property type="entry name" value="DUF748 DOMAIN-CONTAINING PROTEIN"/>
    <property type="match status" value="1"/>
</dbReference>
<keyword evidence="4" id="KW-1185">Reference proteome</keyword>
<keyword evidence="2" id="KW-0812">Transmembrane</keyword>
<feature type="region of interest" description="Disordered" evidence="1">
    <location>
        <begin position="156"/>
        <end position="175"/>
    </location>
</feature>
<dbReference type="PANTHER" id="PTHR30441">
    <property type="entry name" value="DUF748 DOMAIN-CONTAINING PROTEIN"/>
    <property type="match status" value="1"/>
</dbReference>
<organism evidence="3 4">
    <name type="scientific">Acetobacter farinalis</name>
    <dbReference type="NCBI Taxonomy" id="1260984"/>
    <lineage>
        <taxon>Bacteria</taxon>
        <taxon>Pseudomonadati</taxon>
        <taxon>Pseudomonadota</taxon>
        <taxon>Alphaproteobacteria</taxon>
        <taxon>Acetobacterales</taxon>
        <taxon>Acetobacteraceae</taxon>
        <taxon>Acetobacter</taxon>
    </lineage>
</organism>
<name>A0ABT3Q472_9PROT</name>
<dbReference type="InterPro" id="IPR052894">
    <property type="entry name" value="AsmA-related"/>
</dbReference>
<keyword evidence="2" id="KW-1133">Transmembrane helix</keyword>
<evidence type="ECO:0000256" key="1">
    <source>
        <dbReference type="SAM" id="MobiDB-lite"/>
    </source>
</evidence>
<dbReference type="Proteomes" id="UP001526446">
    <property type="component" value="Unassembled WGS sequence"/>
</dbReference>
<evidence type="ECO:0000256" key="2">
    <source>
        <dbReference type="SAM" id="Phobius"/>
    </source>
</evidence>
<proteinExistence type="predicted"/>
<evidence type="ECO:0000313" key="4">
    <source>
        <dbReference type="Proteomes" id="UP001526446"/>
    </source>
</evidence>
<dbReference type="EMBL" id="JAPIUX010000001">
    <property type="protein sequence ID" value="MCX2560067.1"/>
    <property type="molecule type" value="Genomic_DNA"/>
</dbReference>
<protein>
    <submittedName>
        <fullName evidence="3">DUF3971 domain-containing protein</fullName>
    </submittedName>
</protein>
<comment type="caution">
    <text evidence="3">The sequence shown here is derived from an EMBL/GenBank/DDBJ whole genome shotgun (WGS) entry which is preliminary data.</text>
</comment>
<accession>A0ABT3Q472</accession>
<evidence type="ECO:0000313" key="3">
    <source>
        <dbReference type="EMBL" id="MCX2560067.1"/>
    </source>
</evidence>
<feature type="transmembrane region" description="Helical" evidence="2">
    <location>
        <begin position="20"/>
        <end position="44"/>
    </location>
</feature>
<reference evidence="3 4" key="1">
    <citation type="submission" date="2022-11" db="EMBL/GenBank/DDBJ databases">
        <title>Genome sequencing of Acetobacter type strain.</title>
        <authorList>
            <person name="Heo J."/>
            <person name="Lee D."/>
            <person name="Han B.-H."/>
            <person name="Hong S.-B."/>
            <person name="Kwon S.-W."/>
        </authorList>
    </citation>
    <scope>NUCLEOTIDE SEQUENCE [LARGE SCALE GENOMIC DNA]</scope>
    <source>
        <strain evidence="3 4">KACC 21251</strain>
    </source>
</reference>
<sequence>MTPTGQDLPRPLHKRALRVLTVLAAAVLVVPVLCAAMLLVRMIFGPVNITPLMRPFLPLAVMAGRPGEPAAATITLRHADIRWNGLRGGMSAPVVLTLHDIRILKADKTTADTIRTASITMNPLALMHGNLALRTVDLNGVRMALRRGRDGAIGFDIDTPPARGGSSGGNAALDPSSLERLSLTDAQVTIDDRLTNTRWIASPITSTLHAVSLHGASGLTGTVAITFQAQQDNSPALSLTAEGTQADQDSVRWHLALAPVRPSSFSALNPALKTVDMPISLTADTVFAAAPKNVWLLPSSLDLKTELGKGTFQAGGSTYLLKHGTLTAHLALNHQSPPHTPATITMQGLTLDLANPKHPDAPDEGITVSLTGQLNASDLFSPTVLSGRMALDIPTIPFADVAGYWPAKAAKGGRRWVDTNITDGTAKGLHTAITLHSDKGWSGITLSSLQGSVEGTGLTVHWLRPISPLHNLDAHLEVNDLDKLTIHFDHGSQRVELADKNVGATGTGRIAAGPGSMEITGLSQKDQMGTISTELHGNLRDILALLAEPRLHLLSRHPLSFTKPSGDASVKFSLTLPLESHVTTDQMHVDAHADVTHTMLGNVVAGRAITDGRFSIAATTQQMDLRGHGVLGGLPSDITYFMNFRSLQPQDTAEKAHLSSRITPETAAAAGIETGTYFYGSADLAVDYARKASKQGSVTIAMDLGQSGIVIPLWHKAAGRPAQAAATLALQEGRITSVENICATGPDLDVRGHALLRNKAAPELLISSFRIARSSGHARLVLPYGAQDKTIQVGVYADTLDLAPLVDGDPNAPKKPSSPGYHVPEAATGTLHGPPGNAWTIDLTANALYYSQTRAPLQTVTAHFEDNGRRLERMHFTILSPSPASMTLEPQGTTRRLHVTIPDMGGFLAALNILPNVQGGHATLNGTFDDTQATAPFSGTLDISPFVLTKAPPALLLARNLSLYGWVNARKAPEFEVSHLKIPVTFTDGIMTIQDGRMGNDALGATLAGNIDLDRGKLDLNGTVVPAFAINRIPGTLPGIGKLFSPEKDGGLVAMTFGIAGKLKNPELRVNPYSVLLPGVLRKLF</sequence>